<gene>
    <name evidence="5" type="ORF">ACFFJK_14815</name>
</gene>
<dbReference type="EC" id="2.4.-.-" evidence="5"/>
<dbReference type="RefSeq" id="WP_379680152.1">
    <property type="nucleotide sequence ID" value="NZ_JBHLWP010000013.1"/>
</dbReference>
<dbReference type="PANTHER" id="PTHR43179">
    <property type="entry name" value="RHAMNOSYLTRANSFERASE WBBL"/>
    <property type="match status" value="1"/>
</dbReference>
<dbReference type="SUPFAM" id="SSF53448">
    <property type="entry name" value="Nucleotide-diphospho-sugar transferases"/>
    <property type="match status" value="1"/>
</dbReference>
<dbReference type="EMBL" id="JBHLWP010000013">
    <property type="protein sequence ID" value="MFC0253170.1"/>
    <property type="molecule type" value="Genomic_DNA"/>
</dbReference>
<accession>A0ABV6FI06</accession>
<comment type="caution">
    <text evidence="5">The sequence shown here is derived from an EMBL/GenBank/DDBJ whole genome shotgun (WGS) entry which is preliminary data.</text>
</comment>
<evidence type="ECO:0000256" key="3">
    <source>
        <dbReference type="ARBA" id="ARBA00022679"/>
    </source>
</evidence>
<evidence type="ECO:0000313" key="5">
    <source>
        <dbReference type="EMBL" id="MFC0253170.1"/>
    </source>
</evidence>
<keyword evidence="6" id="KW-1185">Reference proteome</keyword>
<organism evidence="5 6">
    <name type="scientific">Massilia consociata</name>
    <dbReference type="NCBI Taxonomy" id="760117"/>
    <lineage>
        <taxon>Bacteria</taxon>
        <taxon>Pseudomonadati</taxon>
        <taxon>Pseudomonadota</taxon>
        <taxon>Betaproteobacteria</taxon>
        <taxon>Burkholderiales</taxon>
        <taxon>Oxalobacteraceae</taxon>
        <taxon>Telluria group</taxon>
        <taxon>Massilia</taxon>
    </lineage>
</organism>
<dbReference type="PANTHER" id="PTHR43179:SF12">
    <property type="entry name" value="GALACTOFURANOSYLTRANSFERASE GLFT2"/>
    <property type="match status" value="1"/>
</dbReference>
<name>A0ABV6FI06_9BURK</name>
<keyword evidence="3 5" id="KW-0808">Transferase</keyword>
<feature type="domain" description="Glycosyltransferase 2-like" evidence="4">
    <location>
        <begin position="328"/>
        <end position="453"/>
    </location>
</feature>
<evidence type="ECO:0000256" key="2">
    <source>
        <dbReference type="ARBA" id="ARBA00022676"/>
    </source>
</evidence>
<reference evidence="5 6" key="1">
    <citation type="submission" date="2024-09" db="EMBL/GenBank/DDBJ databases">
        <authorList>
            <person name="Sun Q."/>
            <person name="Mori K."/>
        </authorList>
    </citation>
    <scope>NUCLEOTIDE SEQUENCE [LARGE SCALE GENOMIC DNA]</scope>
    <source>
        <strain evidence="5 6">CCM 7792</strain>
    </source>
</reference>
<dbReference type="InterPro" id="IPR001173">
    <property type="entry name" value="Glyco_trans_2-like"/>
</dbReference>
<sequence length="594" mass="65884">MSFFKIKKKAKKSSLPNVVDVQTVPILIGSASSAVQQRLKVDNVQRSGTKVVIDGWTNADIQLSVASGVAEVEVRRENSSRADVAKHFGFSTAEGLGFKLTAEVAINEPLILSWTESSGLRRCSTPLNWVDAPSEPKIVAALEALSNVFDDTSIGAIAIDHGVSLGADGLLIYGWRYFRKGKVESLCLHASEGMVLDVTDSFFPLARLDVMRSLQGRFEDVSEFCGFIAHIKTPVNKLDRPQLEIRLTDGTSRCLSIPVSKEEISGLPLIKDLLMRVPAPNRIQTHLFDLFDQQLGPVIENISQARPTFDGTIVERQFGAPPQNPKVSVIVPLYGRYDFVRYQLSHFADDIEFKNIDLIYVIDDPKIITETNELATIYYPVFNLPFRTLSYDCNLGFAGANNIGVSRARGETVVLLNSDVLPRNHGWVSKLKGALDQLPDAGAVGPLLQFADDSVQHAGMVSKKDARLPGFILNIHPGKGQPWNGPDTPRECQMLTAACVMLDKTLYLELGGLDEGYVIGDFEDSDLCLALRKRGKRLWLVPEAKLWHLERQSQNLESISGYRQLLTLFNGWRFHRKIRDGQIADPTQLTKVEV</sequence>
<comment type="similarity">
    <text evidence="1">Belongs to the glycosyltransferase 2 family.</text>
</comment>
<protein>
    <submittedName>
        <fullName evidence="5">Glycosyltransferase family 2 protein</fullName>
        <ecNumber evidence="5">2.4.-.-</ecNumber>
    </submittedName>
</protein>
<keyword evidence="2 5" id="KW-0328">Glycosyltransferase</keyword>
<dbReference type="GO" id="GO:0016757">
    <property type="term" value="F:glycosyltransferase activity"/>
    <property type="evidence" value="ECO:0007669"/>
    <property type="project" value="UniProtKB-KW"/>
</dbReference>
<dbReference type="InterPro" id="IPR029044">
    <property type="entry name" value="Nucleotide-diphossugar_trans"/>
</dbReference>
<evidence type="ECO:0000256" key="1">
    <source>
        <dbReference type="ARBA" id="ARBA00006739"/>
    </source>
</evidence>
<dbReference type="Pfam" id="PF00535">
    <property type="entry name" value="Glycos_transf_2"/>
    <property type="match status" value="1"/>
</dbReference>
<evidence type="ECO:0000313" key="6">
    <source>
        <dbReference type="Proteomes" id="UP001589773"/>
    </source>
</evidence>
<dbReference type="Gene3D" id="3.90.550.10">
    <property type="entry name" value="Spore Coat Polysaccharide Biosynthesis Protein SpsA, Chain A"/>
    <property type="match status" value="1"/>
</dbReference>
<evidence type="ECO:0000259" key="4">
    <source>
        <dbReference type="Pfam" id="PF00535"/>
    </source>
</evidence>
<dbReference type="Proteomes" id="UP001589773">
    <property type="component" value="Unassembled WGS sequence"/>
</dbReference>
<proteinExistence type="inferred from homology"/>